<dbReference type="GO" id="GO:0016301">
    <property type="term" value="F:kinase activity"/>
    <property type="evidence" value="ECO:0007669"/>
    <property type="project" value="UniProtKB-KW"/>
</dbReference>
<feature type="domain" description="HAMP" evidence="7">
    <location>
        <begin position="303"/>
        <end position="355"/>
    </location>
</feature>
<dbReference type="EMBL" id="JACXZA010000003">
    <property type="protein sequence ID" value="MBD3919881.1"/>
    <property type="molecule type" value="Genomic_DNA"/>
</dbReference>
<accession>A0ABR8MXV1</accession>
<protein>
    <submittedName>
        <fullName evidence="8">Histidine kinase</fullName>
    </submittedName>
</protein>
<reference evidence="8 9" key="1">
    <citation type="submission" date="2020-09" db="EMBL/GenBank/DDBJ databases">
        <title>Paenibacillus sp. strain PR3 16S rRNA gene Genome sequencing and assembly.</title>
        <authorList>
            <person name="Kim J."/>
        </authorList>
    </citation>
    <scope>NUCLEOTIDE SEQUENCE [LARGE SCALE GENOMIC DNA]</scope>
    <source>
        <strain evidence="8 9">PR3</strain>
    </source>
</reference>
<keyword evidence="5 6" id="KW-0472">Membrane</keyword>
<evidence type="ECO:0000256" key="1">
    <source>
        <dbReference type="ARBA" id="ARBA00004651"/>
    </source>
</evidence>
<evidence type="ECO:0000256" key="3">
    <source>
        <dbReference type="ARBA" id="ARBA00022553"/>
    </source>
</evidence>
<evidence type="ECO:0000259" key="7">
    <source>
        <dbReference type="PROSITE" id="PS50885"/>
    </source>
</evidence>
<dbReference type="InterPro" id="IPR050640">
    <property type="entry name" value="Bact_2-comp_sensor_kinase"/>
</dbReference>
<dbReference type="PANTHER" id="PTHR34220">
    <property type="entry name" value="SENSOR HISTIDINE KINASE YPDA"/>
    <property type="match status" value="1"/>
</dbReference>
<dbReference type="Gene3D" id="3.30.565.10">
    <property type="entry name" value="Histidine kinase-like ATPase, C-terminal domain"/>
    <property type="match status" value="1"/>
</dbReference>
<keyword evidence="6" id="KW-0812">Transmembrane</keyword>
<dbReference type="RefSeq" id="WP_318152619.1">
    <property type="nucleotide sequence ID" value="NZ_JACXZA010000003.1"/>
</dbReference>
<feature type="transmembrane region" description="Helical" evidence="6">
    <location>
        <begin position="12"/>
        <end position="32"/>
    </location>
</feature>
<feature type="transmembrane region" description="Helical" evidence="6">
    <location>
        <begin position="282"/>
        <end position="302"/>
    </location>
</feature>
<evidence type="ECO:0000313" key="9">
    <source>
        <dbReference type="Proteomes" id="UP000609346"/>
    </source>
</evidence>
<dbReference type="CDD" id="cd06225">
    <property type="entry name" value="HAMP"/>
    <property type="match status" value="1"/>
</dbReference>
<keyword evidence="8" id="KW-0418">Kinase</keyword>
<dbReference type="Pfam" id="PF06580">
    <property type="entry name" value="His_kinase"/>
    <property type="match status" value="1"/>
</dbReference>
<dbReference type="SUPFAM" id="SSF55874">
    <property type="entry name" value="ATPase domain of HSP90 chaperone/DNA topoisomerase II/histidine kinase"/>
    <property type="match status" value="1"/>
</dbReference>
<dbReference type="SMART" id="SM00304">
    <property type="entry name" value="HAMP"/>
    <property type="match status" value="1"/>
</dbReference>
<gene>
    <name evidence="8" type="ORF">H8B09_14050</name>
</gene>
<dbReference type="InterPro" id="IPR036890">
    <property type="entry name" value="HATPase_C_sf"/>
</dbReference>
<evidence type="ECO:0000256" key="2">
    <source>
        <dbReference type="ARBA" id="ARBA00022475"/>
    </source>
</evidence>
<dbReference type="PANTHER" id="PTHR34220:SF7">
    <property type="entry name" value="SENSOR HISTIDINE KINASE YPDA"/>
    <property type="match status" value="1"/>
</dbReference>
<name>A0ABR8MXV1_9BACL</name>
<proteinExistence type="predicted"/>
<dbReference type="Gene3D" id="6.10.340.10">
    <property type="match status" value="1"/>
</dbReference>
<keyword evidence="6" id="KW-1133">Transmembrane helix</keyword>
<keyword evidence="9" id="KW-1185">Reference proteome</keyword>
<keyword evidence="3" id="KW-0597">Phosphoprotein</keyword>
<keyword evidence="4" id="KW-0808">Transferase</keyword>
<dbReference type="Pfam" id="PF00672">
    <property type="entry name" value="HAMP"/>
    <property type="match status" value="1"/>
</dbReference>
<dbReference type="SUPFAM" id="SSF158472">
    <property type="entry name" value="HAMP domain-like"/>
    <property type="match status" value="1"/>
</dbReference>
<comment type="subcellular location">
    <subcellularLocation>
        <location evidence="1">Cell membrane</location>
        <topology evidence="1">Multi-pass membrane protein</topology>
    </subcellularLocation>
</comment>
<evidence type="ECO:0000256" key="5">
    <source>
        <dbReference type="ARBA" id="ARBA00023136"/>
    </source>
</evidence>
<evidence type="ECO:0000313" key="8">
    <source>
        <dbReference type="EMBL" id="MBD3919881.1"/>
    </source>
</evidence>
<comment type="caution">
    <text evidence="8">The sequence shown here is derived from an EMBL/GenBank/DDBJ whole genome shotgun (WGS) entry which is preliminary data.</text>
</comment>
<dbReference type="PROSITE" id="PS50885">
    <property type="entry name" value="HAMP"/>
    <property type="match status" value="1"/>
</dbReference>
<dbReference type="InterPro" id="IPR010559">
    <property type="entry name" value="Sig_transdc_His_kin_internal"/>
</dbReference>
<keyword evidence="2" id="KW-1003">Cell membrane</keyword>
<evidence type="ECO:0000256" key="4">
    <source>
        <dbReference type="ARBA" id="ARBA00022679"/>
    </source>
</evidence>
<evidence type="ECO:0000256" key="6">
    <source>
        <dbReference type="SAM" id="Phobius"/>
    </source>
</evidence>
<dbReference type="InterPro" id="IPR003660">
    <property type="entry name" value="HAMP_dom"/>
</dbReference>
<organism evidence="8 9">
    <name type="scientific">Paenibacillus terricola</name>
    <dbReference type="NCBI Taxonomy" id="2763503"/>
    <lineage>
        <taxon>Bacteria</taxon>
        <taxon>Bacillati</taxon>
        <taxon>Bacillota</taxon>
        <taxon>Bacilli</taxon>
        <taxon>Bacillales</taxon>
        <taxon>Paenibacillaceae</taxon>
        <taxon>Paenibacillus</taxon>
    </lineage>
</organism>
<dbReference type="Proteomes" id="UP000609346">
    <property type="component" value="Unassembled WGS sequence"/>
</dbReference>
<sequence length="571" mass="65939">MQITIFKWKLKITLFIKLVVLLVVFQVIIITLNGNSHRVSVQVIEQDIQTSYYNQLRFFMSQVENQVDQLAVNVLELEEDPTIKQYINSSIMEDLFDANKLRLNVLQKIKLQSASTNWPIDISIYSRAREEVISTRADVRYDDSIGELAKEKQGKSIWRYKKLEGQSSGYFYTVRLEGQYLIEAEFADTYIRNMLDNYEQDSKRTTFLYHPSIGFIGANGDDPSYYNLLRTERMPALGSHITEIDKQPILVSAVRTESLDWYLIDYIPLSEVVMPIQESRNFFVLGTVTLLFLGIMIALFAYRQVQFPMNQLVQSIRDIRIGNYSSRLNANRKDEFEDVFTGFNGMAERIQVLIETVYEEKLRTKEAELKQLQSQINPHFLYNCLFYIKNMAKMGAEEEVVAMALNLGEYYRYTTRLENPMATLAEELQLVRNYLTIQSMRAKRFQYEIQMEEGLLSLLIPRLLLQPLVENAIIHGLAPKEEGGIIRISGHYIPEGFVLRIEDGGVGLDDVRLEKLCAKMNLPLTDESGCGTWNTHQRVKNIFKEGSGLEFEQSELGGLRVTIVCITQLEE</sequence>